<reference evidence="1 2" key="1">
    <citation type="journal article" date="2018" name="PLoS ONE">
        <title>The draft genome of Kipferlia bialata reveals reductive genome evolution in fornicate parasites.</title>
        <authorList>
            <person name="Tanifuji G."/>
            <person name="Takabayashi S."/>
            <person name="Kume K."/>
            <person name="Takagi M."/>
            <person name="Nakayama T."/>
            <person name="Kamikawa R."/>
            <person name="Inagaki Y."/>
            <person name="Hashimoto T."/>
        </authorList>
    </citation>
    <scope>NUCLEOTIDE SEQUENCE [LARGE SCALE GENOMIC DNA]</scope>
    <source>
        <strain evidence="1">NY0173</strain>
    </source>
</reference>
<gene>
    <name evidence="1" type="ORF">KIPB_000679</name>
</gene>
<sequence length="118" mass="13410">MPSKDLYGTALAERLAAALEKAGTKGEYLSYIHRDYCGHGLQYKQGSYELMEVYDGYPSDTIETWHSKRAFVSFFADQSDLSCSGADQKGPKCFSGGSWYVGNQRLTRERFEEFIKKH</sequence>
<protein>
    <submittedName>
        <fullName evidence="1">Uncharacterized protein</fullName>
    </submittedName>
</protein>
<dbReference type="EMBL" id="BDIP01000083">
    <property type="protein sequence ID" value="GIQ79964.1"/>
    <property type="molecule type" value="Genomic_DNA"/>
</dbReference>
<dbReference type="AlphaFoldDB" id="A0A9K3GDM6"/>
<proteinExistence type="predicted"/>
<dbReference type="Proteomes" id="UP000265618">
    <property type="component" value="Unassembled WGS sequence"/>
</dbReference>
<keyword evidence="2" id="KW-1185">Reference proteome</keyword>
<accession>A0A9K3GDM6</accession>
<evidence type="ECO:0000313" key="2">
    <source>
        <dbReference type="Proteomes" id="UP000265618"/>
    </source>
</evidence>
<comment type="caution">
    <text evidence="1">The sequence shown here is derived from an EMBL/GenBank/DDBJ whole genome shotgun (WGS) entry which is preliminary data.</text>
</comment>
<organism evidence="1 2">
    <name type="scientific">Kipferlia bialata</name>
    <dbReference type="NCBI Taxonomy" id="797122"/>
    <lineage>
        <taxon>Eukaryota</taxon>
        <taxon>Metamonada</taxon>
        <taxon>Carpediemonas-like organisms</taxon>
        <taxon>Kipferlia</taxon>
    </lineage>
</organism>
<evidence type="ECO:0000313" key="1">
    <source>
        <dbReference type="EMBL" id="GIQ79964.1"/>
    </source>
</evidence>
<name>A0A9K3GDM6_9EUKA</name>